<gene>
    <name evidence="2" type="ORF">K1720_01050</name>
</gene>
<keyword evidence="3" id="KW-1185">Reference proteome</keyword>
<dbReference type="Proteomes" id="UP001056425">
    <property type="component" value="Chromosome"/>
</dbReference>
<sequence>MVFVIEIMFLSVFVTAQELGDLQVGSEECESCSCRGFDFDRALNEVNAKIANLSSVINQKEVELYTLYNEFNRTGNIETLEEIIKFEEEVQLLRSELELYKRQRLNLVLIKKYTRKTAYCIEVLYYRLPRESKLVEKYVRELNPVKRDVNLDWLIAFYRQASELTFDDYIEVDMRLRDILKEIKAGNGTIEDALRLIREKRKLWSEIYRYLEERDKLQTIKTLRELGRRQTIMKAWGIVSYREDEVIYHSELGLRYPCTETNIDGTPYCGVNSLKQVLPSYNYPGTPFFEDLTPIAVWVGVYSSSEPNRDYYLGEFCTYTFKEESRLHEYWELARYYDTRAKSVQIKYFYDGMAYNPSTGEYQIANLIWQFECNSATNCWVTSYRPRLPYPNNPLTIPNGEYVIRVFSRALRSNCCRSSSSHDNPYGCHWSNRHCEACFAPDDSASQNFPHEDRSGWIYIPQENS</sequence>
<organism evidence="2 3">
    <name type="scientific">Thermococcus argininiproducens</name>
    <dbReference type="NCBI Taxonomy" id="2866384"/>
    <lineage>
        <taxon>Archaea</taxon>
        <taxon>Methanobacteriati</taxon>
        <taxon>Methanobacteriota</taxon>
        <taxon>Thermococci</taxon>
        <taxon>Thermococcales</taxon>
        <taxon>Thermococcaceae</taxon>
        <taxon>Thermococcus</taxon>
    </lineage>
</organism>
<keyword evidence="1" id="KW-0175">Coiled coil</keyword>
<dbReference type="KEGG" id="thei:K1720_01050"/>
<protein>
    <submittedName>
        <fullName evidence="2">Uncharacterized protein</fullName>
    </submittedName>
</protein>
<dbReference type="AlphaFoldDB" id="A0A9E7SED0"/>
<evidence type="ECO:0000313" key="3">
    <source>
        <dbReference type="Proteomes" id="UP001056425"/>
    </source>
</evidence>
<evidence type="ECO:0000256" key="1">
    <source>
        <dbReference type="SAM" id="Coils"/>
    </source>
</evidence>
<name>A0A9E7SED0_9EURY</name>
<proteinExistence type="predicted"/>
<evidence type="ECO:0000313" key="2">
    <source>
        <dbReference type="EMBL" id="USH00823.1"/>
    </source>
</evidence>
<accession>A0A9E7SED0</accession>
<feature type="coiled-coil region" evidence="1">
    <location>
        <begin position="43"/>
        <end position="103"/>
    </location>
</feature>
<reference evidence="2 3" key="1">
    <citation type="submission" date="2021-08" db="EMBL/GenBank/DDBJ databases">
        <title>Thermococcus onnuriiensis IOH2.</title>
        <authorList>
            <person name="Park Y.-J."/>
        </authorList>
    </citation>
    <scope>NUCLEOTIDE SEQUENCE [LARGE SCALE GENOMIC DNA]</scope>
    <source>
        <strain evidence="2 3">IOH2</strain>
    </source>
</reference>
<dbReference type="EMBL" id="CP080572">
    <property type="protein sequence ID" value="USH00823.1"/>
    <property type="molecule type" value="Genomic_DNA"/>
</dbReference>